<comment type="caution">
    <text evidence="3">The sequence shown here is derived from an EMBL/GenBank/DDBJ whole genome shotgun (WGS) entry which is preliminary data.</text>
</comment>
<proteinExistence type="predicted"/>
<protein>
    <recommendedName>
        <fullName evidence="5">DUF4878 domain-containing protein</fullName>
    </recommendedName>
</protein>
<keyword evidence="2" id="KW-0472">Membrane</keyword>
<evidence type="ECO:0000256" key="2">
    <source>
        <dbReference type="SAM" id="Phobius"/>
    </source>
</evidence>
<gene>
    <name evidence="3" type="ORF">JHE00_10790</name>
</gene>
<evidence type="ECO:0000313" key="3">
    <source>
        <dbReference type="EMBL" id="MBK1784813.1"/>
    </source>
</evidence>
<keyword evidence="2" id="KW-0812">Transmembrane</keyword>
<dbReference type="AlphaFoldDB" id="A0A934V5N9"/>
<reference evidence="3" key="1">
    <citation type="submission" date="2020-12" db="EMBL/GenBank/DDBJ databases">
        <title>Prauserella sp. ASG 168, a novel actinomycete isolated from cave rock.</title>
        <authorList>
            <person name="Suriyachadkun C."/>
        </authorList>
    </citation>
    <scope>NUCLEOTIDE SEQUENCE</scope>
    <source>
        <strain evidence="3">ASG 168</strain>
    </source>
</reference>
<feature type="region of interest" description="Disordered" evidence="1">
    <location>
        <begin position="1"/>
        <end position="64"/>
    </location>
</feature>
<evidence type="ECO:0008006" key="5">
    <source>
        <dbReference type="Google" id="ProtNLM"/>
    </source>
</evidence>
<feature type="compositionally biased region" description="Low complexity" evidence="1">
    <location>
        <begin position="26"/>
        <end position="64"/>
    </location>
</feature>
<feature type="transmembrane region" description="Helical" evidence="2">
    <location>
        <begin position="91"/>
        <end position="116"/>
    </location>
</feature>
<keyword evidence="4" id="KW-1185">Reference proteome</keyword>
<accession>A0A934V5N9</accession>
<evidence type="ECO:0000313" key="4">
    <source>
        <dbReference type="Proteomes" id="UP000635245"/>
    </source>
</evidence>
<dbReference type="RefSeq" id="WP_200317482.1">
    <property type="nucleotide sequence ID" value="NZ_JAENJH010000002.1"/>
</dbReference>
<dbReference type="EMBL" id="JAENJH010000002">
    <property type="protein sequence ID" value="MBK1784813.1"/>
    <property type="molecule type" value="Genomic_DNA"/>
</dbReference>
<name>A0A934V5N9_9PSEU</name>
<feature type="compositionally biased region" description="Low complexity" evidence="1">
    <location>
        <begin position="9"/>
        <end position="18"/>
    </location>
</feature>
<feature type="region of interest" description="Disordered" evidence="1">
    <location>
        <begin position="222"/>
        <end position="260"/>
    </location>
</feature>
<sequence length="351" mass="35980">MTYPPQPGQPYGQQPDPYGQGGYQQQGGYPQTGGYPQQGGYPQSGAYPQQGYPQPGDPYGQGAYQQQGYQQYGYPGGGGYGPQPPKKKTGLWVGLSAAAVVVVAFVVTAFVAPGFLLSDDENNNAGGDGKDGGARAFAEKIIAGINNKDSAGLSGMKCADAEGDIDEIIGYVNQVDSAKLDNVTENGNTATATATITISGEAVPSSAELAKNGDKWCWASVSTDSSGSPDSTDSSSTESADASASESGSTEMPGVPNTADADPVIAEFIDALNNGDAAAAQATMCDDSMSLNESDIERATKGDTNLEVGKAEGSYYVEAPLTGTIDGEQIDGSVNAENFDGAGWCVSLIFL</sequence>
<feature type="compositionally biased region" description="Low complexity" evidence="1">
    <location>
        <begin position="222"/>
        <end position="250"/>
    </location>
</feature>
<keyword evidence="2" id="KW-1133">Transmembrane helix</keyword>
<organism evidence="3 4">
    <name type="scientific">Prauserella cavernicola</name>
    <dbReference type="NCBI Taxonomy" id="2800127"/>
    <lineage>
        <taxon>Bacteria</taxon>
        <taxon>Bacillati</taxon>
        <taxon>Actinomycetota</taxon>
        <taxon>Actinomycetes</taxon>
        <taxon>Pseudonocardiales</taxon>
        <taxon>Pseudonocardiaceae</taxon>
        <taxon>Prauserella</taxon>
    </lineage>
</organism>
<evidence type="ECO:0000256" key="1">
    <source>
        <dbReference type="SAM" id="MobiDB-lite"/>
    </source>
</evidence>
<dbReference type="Proteomes" id="UP000635245">
    <property type="component" value="Unassembled WGS sequence"/>
</dbReference>